<gene>
    <name evidence="4" type="ORF">E1288_39595</name>
</gene>
<dbReference type="Gene3D" id="3.30.360.10">
    <property type="entry name" value="Dihydrodipicolinate Reductase, domain 2"/>
    <property type="match status" value="1"/>
</dbReference>
<evidence type="ECO:0000259" key="2">
    <source>
        <dbReference type="Pfam" id="PF01408"/>
    </source>
</evidence>
<dbReference type="SUPFAM" id="SSF51735">
    <property type="entry name" value="NAD(P)-binding Rossmann-fold domains"/>
    <property type="match status" value="1"/>
</dbReference>
<evidence type="ECO:0000313" key="4">
    <source>
        <dbReference type="EMBL" id="TDD38070.1"/>
    </source>
</evidence>
<sequence length="380" mass="41117">MCTGYRSRIGNNHSCSSTARARGAFSHRRSPFLMRPLRRRCRRRVHVRFLVAGAGFGQQHLEWLGRCAADVRVLGYHSNRARAEELAARYGIGTVTTDVVGAIADGGVDAAVISSPPDTHEELAAAALDSGLAVITDKPLAHDVAAAARLAGHPSAQRAAVVFQWRINPALRELRRLLQAGEFGEVHHVELTFHHDFLAGPETAFPWRHRREHAGAGALADQGVHLFDVLRWIAPGDWQVTGARTAVACKERRGPTGPVRCETEDVADVWLADAGDRHARVFVSRIAAGRRCFQVIVQAARAVLVVEASPDDGSARLLVSTLGTAGPVVTAFPAHDMNPYPAILDRLSEVDGQHAGLIAGFDDALVAQQLLHQALAHDER</sequence>
<dbReference type="InterPro" id="IPR055170">
    <property type="entry name" value="GFO_IDH_MocA-like_dom"/>
</dbReference>
<dbReference type="AlphaFoldDB" id="A0A4R4Y311"/>
<feature type="domain" description="Gfo/Idh/MocA-like oxidoreductase N-terminal" evidence="2">
    <location>
        <begin position="47"/>
        <end position="151"/>
    </location>
</feature>
<dbReference type="InterPro" id="IPR000683">
    <property type="entry name" value="Gfo/Idh/MocA-like_OxRdtase_N"/>
</dbReference>
<dbReference type="GO" id="GO:0016491">
    <property type="term" value="F:oxidoreductase activity"/>
    <property type="evidence" value="ECO:0007669"/>
    <property type="project" value="UniProtKB-KW"/>
</dbReference>
<dbReference type="SUPFAM" id="SSF55347">
    <property type="entry name" value="Glyceraldehyde-3-phosphate dehydrogenase-like, C-terminal domain"/>
    <property type="match status" value="1"/>
</dbReference>
<dbReference type="PANTHER" id="PTHR43818">
    <property type="entry name" value="BCDNA.GH03377"/>
    <property type="match status" value="1"/>
</dbReference>
<reference evidence="4 5" key="1">
    <citation type="submission" date="2019-03" db="EMBL/GenBank/DDBJ databases">
        <title>Draft genome sequences of novel Actinobacteria.</title>
        <authorList>
            <person name="Sahin N."/>
            <person name="Ay H."/>
            <person name="Saygin H."/>
        </authorList>
    </citation>
    <scope>NUCLEOTIDE SEQUENCE [LARGE SCALE GENOMIC DNA]</scope>
    <source>
        <strain evidence="4 5">7K502</strain>
    </source>
</reference>
<name>A0A4R4Y311_9PSEU</name>
<dbReference type="PANTHER" id="PTHR43818:SF11">
    <property type="entry name" value="BCDNA.GH03377"/>
    <property type="match status" value="1"/>
</dbReference>
<accession>A0A4R4Y311</accession>
<keyword evidence="5" id="KW-1185">Reference proteome</keyword>
<evidence type="ECO:0000256" key="1">
    <source>
        <dbReference type="ARBA" id="ARBA00023002"/>
    </source>
</evidence>
<organism evidence="4 5">
    <name type="scientific">Saccharopolyspora elongata</name>
    <dbReference type="NCBI Taxonomy" id="2530387"/>
    <lineage>
        <taxon>Bacteria</taxon>
        <taxon>Bacillati</taxon>
        <taxon>Actinomycetota</taxon>
        <taxon>Actinomycetes</taxon>
        <taxon>Pseudonocardiales</taxon>
        <taxon>Pseudonocardiaceae</taxon>
        <taxon>Saccharopolyspora</taxon>
    </lineage>
</organism>
<evidence type="ECO:0000313" key="5">
    <source>
        <dbReference type="Proteomes" id="UP000294947"/>
    </source>
</evidence>
<feature type="domain" description="GFO/IDH/MocA-like oxidoreductase" evidence="3">
    <location>
        <begin position="172"/>
        <end position="297"/>
    </location>
</feature>
<dbReference type="GO" id="GO:0000166">
    <property type="term" value="F:nucleotide binding"/>
    <property type="evidence" value="ECO:0007669"/>
    <property type="project" value="InterPro"/>
</dbReference>
<protein>
    <submittedName>
        <fullName evidence="4">Gfo/Idh/MocA family oxidoreductase</fullName>
    </submittedName>
</protein>
<dbReference type="InterPro" id="IPR050463">
    <property type="entry name" value="Gfo/Idh/MocA_oxidrdct_glycsds"/>
</dbReference>
<comment type="caution">
    <text evidence="4">The sequence shown here is derived from an EMBL/GenBank/DDBJ whole genome shotgun (WGS) entry which is preliminary data.</text>
</comment>
<dbReference type="OrthoDB" id="9776544at2"/>
<keyword evidence="1" id="KW-0560">Oxidoreductase</keyword>
<evidence type="ECO:0000259" key="3">
    <source>
        <dbReference type="Pfam" id="PF22725"/>
    </source>
</evidence>
<dbReference type="Pfam" id="PF22725">
    <property type="entry name" value="GFO_IDH_MocA_C3"/>
    <property type="match status" value="1"/>
</dbReference>
<proteinExistence type="predicted"/>
<dbReference type="Proteomes" id="UP000294947">
    <property type="component" value="Unassembled WGS sequence"/>
</dbReference>
<dbReference type="InterPro" id="IPR036291">
    <property type="entry name" value="NAD(P)-bd_dom_sf"/>
</dbReference>
<dbReference type="EMBL" id="SMKW01000090">
    <property type="protein sequence ID" value="TDD38070.1"/>
    <property type="molecule type" value="Genomic_DNA"/>
</dbReference>
<dbReference type="Pfam" id="PF01408">
    <property type="entry name" value="GFO_IDH_MocA"/>
    <property type="match status" value="1"/>
</dbReference>
<dbReference type="Gene3D" id="3.40.50.720">
    <property type="entry name" value="NAD(P)-binding Rossmann-like Domain"/>
    <property type="match status" value="1"/>
</dbReference>